<name>A0ABZ0HP56_9HYPH</name>
<sequence length="179" mass="20326">MQQATFNVGTGDEIAARVADDARADGGRRMILLDPRYVTIKRRVRGMKMHLSVPIENYLGVVIACENQPEGALYRISLAHRDPELCVTLKETRDRPRSLDAWRRWAAFFAMPRLVERDAGEWETVALPPLGAKAGASAFPRRHTPLAKRRPRRRSRCKAAISATRPSVFRGEREIICYE</sequence>
<dbReference type="InterPro" id="IPR046083">
    <property type="entry name" value="DUF6101"/>
</dbReference>
<reference evidence="1 2" key="1">
    <citation type="submission" date="2023-10" db="EMBL/GenBank/DDBJ databases">
        <title>Novel methanotroph of the genus Methylocapsa from a subarctic wetland.</title>
        <authorList>
            <person name="Belova S.E."/>
            <person name="Oshkin I.Y."/>
            <person name="Miroshnikov K."/>
            <person name="Dedysh S.N."/>
        </authorList>
    </citation>
    <scope>NUCLEOTIDE SEQUENCE [LARGE SCALE GENOMIC DNA]</scope>
    <source>
        <strain evidence="1 2">RX1</strain>
    </source>
</reference>
<organism evidence="1 2">
    <name type="scientific">Methylocapsa polymorpha</name>
    <dbReference type="NCBI Taxonomy" id="3080828"/>
    <lineage>
        <taxon>Bacteria</taxon>
        <taxon>Pseudomonadati</taxon>
        <taxon>Pseudomonadota</taxon>
        <taxon>Alphaproteobacteria</taxon>
        <taxon>Hyphomicrobiales</taxon>
        <taxon>Beijerinckiaceae</taxon>
        <taxon>Methylocapsa</taxon>
    </lineage>
</organism>
<protein>
    <submittedName>
        <fullName evidence="1">DUF6101 family protein</fullName>
    </submittedName>
</protein>
<dbReference type="Pfam" id="PF19596">
    <property type="entry name" value="DUF6101"/>
    <property type="match status" value="1"/>
</dbReference>
<evidence type="ECO:0000313" key="1">
    <source>
        <dbReference type="EMBL" id="WOJ88676.1"/>
    </source>
</evidence>
<gene>
    <name evidence="1" type="ORF">RZS28_12725</name>
</gene>
<accession>A0ABZ0HP56</accession>
<dbReference type="RefSeq" id="WP_407338115.1">
    <property type="nucleotide sequence ID" value="NZ_CP136862.1"/>
</dbReference>
<dbReference type="EMBL" id="CP136862">
    <property type="protein sequence ID" value="WOJ88676.1"/>
    <property type="molecule type" value="Genomic_DNA"/>
</dbReference>
<keyword evidence="2" id="KW-1185">Reference proteome</keyword>
<proteinExistence type="predicted"/>
<evidence type="ECO:0000313" key="2">
    <source>
        <dbReference type="Proteomes" id="UP001626536"/>
    </source>
</evidence>
<dbReference type="Proteomes" id="UP001626536">
    <property type="component" value="Chromosome"/>
</dbReference>